<dbReference type="EMBL" id="FN653212">
    <property type="protein sequence ID" value="CBY13701.1"/>
    <property type="molecule type" value="Genomic_DNA"/>
</dbReference>
<dbReference type="InterPro" id="IPR001148">
    <property type="entry name" value="CA_dom"/>
</dbReference>
<evidence type="ECO:0000313" key="4">
    <source>
        <dbReference type="EMBL" id="CBY13701.1"/>
    </source>
</evidence>
<evidence type="ECO:0000256" key="2">
    <source>
        <dbReference type="SAM" id="SignalP"/>
    </source>
</evidence>
<dbReference type="InterPro" id="IPR023561">
    <property type="entry name" value="Carbonic_anhydrase_a-class"/>
</dbReference>
<dbReference type="GO" id="GO:0008270">
    <property type="term" value="F:zinc ion binding"/>
    <property type="evidence" value="ECO:0007669"/>
    <property type="project" value="InterPro"/>
</dbReference>
<evidence type="ECO:0000256" key="1">
    <source>
        <dbReference type="ARBA" id="ARBA00010718"/>
    </source>
</evidence>
<evidence type="ECO:0000313" key="5">
    <source>
        <dbReference type="Proteomes" id="UP000001307"/>
    </source>
</evidence>
<dbReference type="PROSITE" id="PS51144">
    <property type="entry name" value="ALPHA_CA_2"/>
    <property type="match status" value="1"/>
</dbReference>
<dbReference type="AlphaFoldDB" id="E4XVI3"/>
<dbReference type="SMART" id="SM01057">
    <property type="entry name" value="Carb_anhydrase"/>
    <property type="match status" value="1"/>
</dbReference>
<dbReference type="PANTHER" id="PTHR18952">
    <property type="entry name" value="CARBONIC ANHYDRASE"/>
    <property type="match status" value="1"/>
</dbReference>
<sequence>MKLFGTFLAASFAAPAVYDYSSQGSNWASGVCASGQGQSPIDIDDSTTTPVSTEYDQFTLTNYEKPHKWTVKNTGHGVKLEPAVEDMKFTGGDFSEEYTLAQLHFHWGDLSGYATRTHQGSEHTFNGTRYFSEVHFVHYKSSHADLSAAVASGAQDDLAVLGFFLEIDFLGDEGPFDYLITDIIADKVKTYNNVTETKETVFWSPNHLVDVENIKTAPFYRYEGGLTTPTCDEIVTWTVFKDAIKITPFTASEMAYFANDNSGALVKNFRETQPLNGREVKYYDGTTAQDPNAPVVAPVVAEKKSKVDAKVAFGMLPVSAQNPLTGAVETIMKPVQKILMCFTGSDLCMFQ</sequence>
<evidence type="ECO:0000259" key="3">
    <source>
        <dbReference type="PROSITE" id="PS51144"/>
    </source>
</evidence>
<dbReference type="Gene3D" id="3.10.200.10">
    <property type="entry name" value="Alpha carbonic anhydrase"/>
    <property type="match status" value="1"/>
</dbReference>
<reference evidence="4" key="1">
    <citation type="journal article" date="2010" name="Science">
        <title>Plasticity of animal genome architecture unmasked by rapid evolution of a pelagic tunicate.</title>
        <authorList>
            <person name="Denoeud F."/>
            <person name="Henriet S."/>
            <person name="Mungpakdee S."/>
            <person name="Aury J.M."/>
            <person name="Da Silva C."/>
            <person name="Brinkmann H."/>
            <person name="Mikhaleva J."/>
            <person name="Olsen L.C."/>
            <person name="Jubin C."/>
            <person name="Canestro C."/>
            <person name="Bouquet J.M."/>
            <person name="Danks G."/>
            <person name="Poulain J."/>
            <person name="Campsteijn C."/>
            <person name="Adamski M."/>
            <person name="Cross I."/>
            <person name="Yadetie F."/>
            <person name="Muffato M."/>
            <person name="Louis A."/>
            <person name="Butcher S."/>
            <person name="Tsagkogeorga G."/>
            <person name="Konrad A."/>
            <person name="Singh S."/>
            <person name="Jensen M.F."/>
            <person name="Cong E.H."/>
            <person name="Eikeseth-Otteraa H."/>
            <person name="Noel B."/>
            <person name="Anthouard V."/>
            <person name="Porcel B.M."/>
            <person name="Kachouri-Lafond R."/>
            <person name="Nishino A."/>
            <person name="Ugolini M."/>
            <person name="Chourrout P."/>
            <person name="Nishida H."/>
            <person name="Aasland R."/>
            <person name="Huzurbazar S."/>
            <person name="Westhof E."/>
            <person name="Delsuc F."/>
            <person name="Lehrach H."/>
            <person name="Reinhardt R."/>
            <person name="Weissenbach J."/>
            <person name="Roy S.W."/>
            <person name="Artiguenave F."/>
            <person name="Postlethwait J.H."/>
            <person name="Manak J.R."/>
            <person name="Thompson E.M."/>
            <person name="Jaillon O."/>
            <person name="Du Pasquier L."/>
            <person name="Boudinot P."/>
            <person name="Liberles D.A."/>
            <person name="Volff J.N."/>
            <person name="Philippe H."/>
            <person name="Lenhard B."/>
            <person name="Roest Crollius H."/>
            <person name="Wincker P."/>
            <person name="Chourrout D."/>
        </authorList>
    </citation>
    <scope>NUCLEOTIDE SEQUENCE [LARGE SCALE GENOMIC DNA]</scope>
</reference>
<dbReference type="GO" id="GO:0005886">
    <property type="term" value="C:plasma membrane"/>
    <property type="evidence" value="ECO:0007669"/>
    <property type="project" value="TreeGrafter"/>
</dbReference>
<protein>
    <recommendedName>
        <fullName evidence="3">Alpha-carbonic anhydrase domain-containing protein</fullName>
    </recommendedName>
</protein>
<gene>
    <name evidence="4" type="ORF">GSOID_T00005513001</name>
</gene>
<comment type="similarity">
    <text evidence="1">Belongs to the alpha-carbonic anhydrase family.</text>
</comment>
<dbReference type="InParanoid" id="E4XVI3"/>
<feature type="domain" description="Alpha-carbonic anhydrase" evidence="3">
    <location>
        <begin position="16"/>
        <end position="284"/>
    </location>
</feature>
<keyword evidence="5" id="KW-1185">Reference proteome</keyword>
<dbReference type="PANTHER" id="PTHR18952:SF278">
    <property type="entry name" value="CARBONIC ANHYDRASE"/>
    <property type="match status" value="1"/>
</dbReference>
<dbReference type="Proteomes" id="UP000001307">
    <property type="component" value="Unassembled WGS sequence"/>
</dbReference>
<feature type="signal peptide" evidence="2">
    <location>
        <begin position="1"/>
        <end position="19"/>
    </location>
</feature>
<dbReference type="GO" id="GO:0004089">
    <property type="term" value="F:carbonate dehydratase activity"/>
    <property type="evidence" value="ECO:0007669"/>
    <property type="project" value="InterPro"/>
</dbReference>
<dbReference type="OrthoDB" id="429145at2759"/>
<dbReference type="Pfam" id="PF00194">
    <property type="entry name" value="Carb_anhydrase"/>
    <property type="match status" value="1"/>
</dbReference>
<organism evidence="4">
    <name type="scientific">Oikopleura dioica</name>
    <name type="common">Tunicate</name>
    <dbReference type="NCBI Taxonomy" id="34765"/>
    <lineage>
        <taxon>Eukaryota</taxon>
        <taxon>Metazoa</taxon>
        <taxon>Chordata</taxon>
        <taxon>Tunicata</taxon>
        <taxon>Appendicularia</taxon>
        <taxon>Copelata</taxon>
        <taxon>Oikopleuridae</taxon>
        <taxon>Oikopleura</taxon>
    </lineage>
</organism>
<dbReference type="SUPFAM" id="SSF51069">
    <property type="entry name" value="Carbonic anhydrase"/>
    <property type="match status" value="1"/>
</dbReference>
<name>E4XVI3_OIKDI</name>
<keyword evidence="2" id="KW-0732">Signal</keyword>
<accession>E4XVI3</accession>
<feature type="chain" id="PRO_5003191784" description="Alpha-carbonic anhydrase domain-containing protein" evidence="2">
    <location>
        <begin position="20"/>
        <end position="351"/>
    </location>
</feature>
<proteinExistence type="inferred from homology"/>
<dbReference type="InterPro" id="IPR036398">
    <property type="entry name" value="CA_dom_sf"/>
</dbReference>